<dbReference type="AlphaFoldDB" id="A0A699JZW3"/>
<feature type="non-terminal residue" evidence="3">
    <location>
        <position position="275"/>
    </location>
</feature>
<reference evidence="3" key="1">
    <citation type="journal article" date="2019" name="Sci. Rep.">
        <title>Draft genome of Tanacetum cinerariifolium, the natural source of mosquito coil.</title>
        <authorList>
            <person name="Yamashiro T."/>
            <person name="Shiraishi A."/>
            <person name="Satake H."/>
            <person name="Nakayama K."/>
        </authorList>
    </citation>
    <scope>NUCLEOTIDE SEQUENCE</scope>
</reference>
<feature type="domain" description="Reverse transcriptase Ty1/copia-type" evidence="2">
    <location>
        <begin position="204"/>
        <end position="275"/>
    </location>
</feature>
<feature type="non-terminal residue" evidence="3">
    <location>
        <position position="1"/>
    </location>
</feature>
<feature type="domain" description="Reverse transcriptase Ty1/copia-type" evidence="2">
    <location>
        <begin position="56"/>
        <end position="118"/>
    </location>
</feature>
<comment type="caution">
    <text evidence="3">The sequence shown here is derived from an EMBL/GenBank/DDBJ whole genome shotgun (WGS) entry which is preliminary data.</text>
</comment>
<sequence length="275" mass="31367">IPNDDERVATNLNKGKSDSSSSSKSGSNINTTDFPVDSGNDVDSSNDFVATHKEEELVELLKGRKAIRSKWMYKIKFRSSGEIDRYKARLVAQDFRQKEGIDYEETFSPVVKMVIVRLKKSLYGLKLASRQWNTKLTSTLIENGDKGVFLALLVYVDSIIITGNSVSEIEKFKVFLKSKFMIKDLDISKVVQVWEFILLRHMLASRQWNTKLTSTLIENGFSQSKSDYSLYTKYDKGVFLALLVYVDSIIITGNSVSEIEKFKVFLKSKFMIKDL</sequence>
<proteinExistence type="predicted"/>
<dbReference type="Pfam" id="PF07727">
    <property type="entry name" value="RVT_2"/>
    <property type="match status" value="2"/>
</dbReference>
<dbReference type="SUPFAM" id="SSF56672">
    <property type="entry name" value="DNA/RNA polymerases"/>
    <property type="match status" value="1"/>
</dbReference>
<dbReference type="InterPro" id="IPR043502">
    <property type="entry name" value="DNA/RNA_pol_sf"/>
</dbReference>
<accession>A0A699JZW3</accession>
<gene>
    <name evidence="3" type="ORF">Tci_633862</name>
</gene>
<protein>
    <submittedName>
        <fullName evidence="3">Ribonuclease H-like domain-containing protein</fullName>
    </submittedName>
</protein>
<name>A0A699JZW3_TANCI</name>
<feature type="region of interest" description="Disordered" evidence="1">
    <location>
        <begin position="1"/>
        <end position="40"/>
    </location>
</feature>
<dbReference type="InterPro" id="IPR013103">
    <property type="entry name" value="RVT_2"/>
</dbReference>
<evidence type="ECO:0000259" key="2">
    <source>
        <dbReference type="Pfam" id="PF07727"/>
    </source>
</evidence>
<dbReference type="EMBL" id="BKCJ010456248">
    <property type="protein sequence ID" value="GFA61890.1"/>
    <property type="molecule type" value="Genomic_DNA"/>
</dbReference>
<feature type="compositionally biased region" description="Low complexity" evidence="1">
    <location>
        <begin position="18"/>
        <end position="27"/>
    </location>
</feature>
<evidence type="ECO:0000313" key="3">
    <source>
        <dbReference type="EMBL" id="GFA61890.1"/>
    </source>
</evidence>
<organism evidence="3">
    <name type="scientific">Tanacetum cinerariifolium</name>
    <name type="common">Dalmatian daisy</name>
    <name type="synonym">Chrysanthemum cinerariifolium</name>
    <dbReference type="NCBI Taxonomy" id="118510"/>
    <lineage>
        <taxon>Eukaryota</taxon>
        <taxon>Viridiplantae</taxon>
        <taxon>Streptophyta</taxon>
        <taxon>Embryophyta</taxon>
        <taxon>Tracheophyta</taxon>
        <taxon>Spermatophyta</taxon>
        <taxon>Magnoliopsida</taxon>
        <taxon>eudicotyledons</taxon>
        <taxon>Gunneridae</taxon>
        <taxon>Pentapetalae</taxon>
        <taxon>asterids</taxon>
        <taxon>campanulids</taxon>
        <taxon>Asterales</taxon>
        <taxon>Asteraceae</taxon>
        <taxon>Asteroideae</taxon>
        <taxon>Anthemideae</taxon>
        <taxon>Anthemidinae</taxon>
        <taxon>Tanacetum</taxon>
    </lineage>
</organism>
<evidence type="ECO:0000256" key="1">
    <source>
        <dbReference type="SAM" id="MobiDB-lite"/>
    </source>
</evidence>